<evidence type="ECO:0000259" key="10">
    <source>
        <dbReference type="PROSITE" id="PS52040"/>
    </source>
</evidence>
<keyword evidence="4 9" id="KW-0808">Transferase</keyword>
<evidence type="ECO:0000256" key="3">
    <source>
        <dbReference type="ARBA" id="ARBA00022603"/>
    </source>
</evidence>
<dbReference type="InterPro" id="IPR003788">
    <property type="entry name" value="NDUFAF7"/>
</dbReference>
<dbReference type="Pfam" id="PF00521">
    <property type="entry name" value="DNA_topoisoIV"/>
    <property type="match status" value="1"/>
</dbReference>
<evidence type="ECO:0000256" key="4">
    <source>
        <dbReference type="ARBA" id="ARBA00022679"/>
    </source>
</evidence>
<organism evidence="11 12">
    <name type="scientific">Rotaria sordida</name>
    <dbReference type="NCBI Taxonomy" id="392033"/>
    <lineage>
        <taxon>Eukaryota</taxon>
        <taxon>Metazoa</taxon>
        <taxon>Spiralia</taxon>
        <taxon>Gnathifera</taxon>
        <taxon>Rotifera</taxon>
        <taxon>Eurotatoria</taxon>
        <taxon>Bdelloidea</taxon>
        <taxon>Philodinida</taxon>
        <taxon>Philodinidae</taxon>
        <taxon>Rotaria</taxon>
    </lineage>
</organism>
<keyword evidence="5 8" id="KW-0238">DNA-binding</keyword>
<dbReference type="Proteomes" id="UP000663836">
    <property type="component" value="Unassembled WGS sequence"/>
</dbReference>
<comment type="similarity">
    <text evidence="2 9">Belongs to the NDUFAF7 family.</text>
</comment>
<dbReference type="GO" id="GO:0005739">
    <property type="term" value="C:mitochondrion"/>
    <property type="evidence" value="ECO:0007669"/>
    <property type="project" value="UniProtKB-SubCell"/>
</dbReference>
<evidence type="ECO:0000256" key="8">
    <source>
        <dbReference type="PROSITE-ProRule" id="PRU01384"/>
    </source>
</evidence>
<evidence type="ECO:0000313" key="11">
    <source>
        <dbReference type="EMBL" id="CAF3972553.1"/>
    </source>
</evidence>
<dbReference type="InterPro" id="IPR038375">
    <property type="entry name" value="NDUFAF7_sf"/>
</dbReference>
<comment type="function">
    <text evidence="9">Arginine methyltransferase involved in the assembly or stability of mitochondrial NADH:ubiquinone oxidoreductase complex (complex I).</text>
</comment>
<dbReference type="GO" id="GO:0035243">
    <property type="term" value="F:protein-arginine omega-N symmetric methyltransferase activity"/>
    <property type="evidence" value="ECO:0007669"/>
    <property type="project" value="UniProtKB-EC"/>
</dbReference>
<dbReference type="PROSITE" id="PS52040">
    <property type="entry name" value="TOPO_IIA"/>
    <property type="match status" value="1"/>
</dbReference>
<feature type="non-terminal residue" evidence="11">
    <location>
        <position position="1"/>
    </location>
</feature>
<dbReference type="InterPro" id="IPR013758">
    <property type="entry name" value="Topo_IIA_A/C_ab"/>
</dbReference>
<name>A0A819M1Y4_9BILA</name>
<dbReference type="GO" id="GO:0032259">
    <property type="term" value="P:methylation"/>
    <property type="evidence" value="ECO:0007669"/>
    <property type="project" value="UniProtKB-KW"/>
</dbReference>
<protein>
    <recommendedName>
        <fullName evidence="9">Protein arginine methyltransferase NDUFAF7</fullName>
        <ecNumber evidence="9">2.1.1.320</ecNumber>
    </recommendedName>
</protein>
<comment type="catalytic activity">
    <reaction evidence="8">
        <text>ATP-dependent breakage, passage and rejoining of double-stranded DNA.</text>
        <dbReference type="EC" id="5.6.2.2"/>
    </reaction>
</comment>
<dbReference type="SUPFAM" id="SSF56719">
    <property type="entry name" value="Type II DNA topoisomerase"/>
    <property type="match status" value="1"/>
</dbReference>
<evidence type="ECO:0000256" key="9">
    <source>
        <dbReference type="RuleBase" id="RU364114"/>
    </source>
</evidence>
<gene>
    <name evidence="11" type="ORF">JBS370_LOCUS24719</name>
</gene>
<dbReference type="PANTHER" id="PTHR12049:SF7">
    <property type="entry name" value="PROTEIN ARGININE METHYLTRANSFERASE NDUFAF7, MITOCHONDRIAL"/>
    <property type="match status" value="1"/>
</dbReference>
<evidence type="ECO:0000256" key="7">
    <source>
        <dbReference type="ARBA" id="ARBA00048612"/>
    </source>
</evidence>
<proteinExistence type="inferred from homology"/>
<accession>A0A819M1Y4</accession>
<dbReference type="EMBL" id="CAJOBD010003931">
    <property type="protein sequence ID" value="CAF3972553.1"/>
    <property type="molecule type" value="Genomic_DNA"/>
</dbReference>
<evidence type="ECO:0000256" key="5">
    <source>
        <dbReference type="ARBA" id="ARBA00023125"/>
    </source>
</evidence>
<dbReference type="InterPro" id="IPR002205">
    <property type="entry name" value="Topo_IIA_dom_A"/>
</dbReference>
<evidence type="ECO:0000256" key="2">
    <source>
        <dbReference type="ARBA" id="ARBA00005891"/>
    </source>
</evidence>
<sequence length="188" mass="20814">MMQYAMSATPSSYYQKQDQLGAQGDFTTAPEISQLFGETLALWVIDKWYQMKGPSRTNLVELGPGHGTLMRDLLKVAKLVPAFYQSLEVELIEINPHFAEKQQVALKQFKNLGRADLSAHVDFNKLKTIAKDIGINALGTIAQGDFLINIDKDTVDFRATYDDSDTEPVIMPAMFPNLLANGSEGIAV</sequence>
<dbReference type="Pfam" id="PF02636">
    <property type="entry name" value="Methyltransf_28"/>
    <property type="match status" value="1"/>
</dbReference>
<comment type="caution">
    <text evidence="11">The sequence shown here is derived from an EMBL/GenBank/DDBJ whole genome shotgun (WGS) entry which is preliminary data.</text>
</comment>
<feature type="active site" description="O-(5'-phospho-DNA)-tyrosine intermediate" evidence="8">
    <location>
        <position position="4"/>
    </location>
</feature>
<dbReference type="GO" id="GO:0005524">
    <property type="term" value="F:ATP binding"/>
    <property type="evidence" value="ECO:0007669"/>
    <property type="project" value="InterPro"/>
</dbReference>
<dbReference type="Gene3D" id="3.40.50.12710">
    <property type="match status" value="1"/>
</dbReference>
<keyword evidence="6 9" id="KW-0496">Mitochondrion</keyword>
<evidence type="ECO:0000256" key="1">
    <source>
        <dbReference type="ARBA" id="ARBA00004173"/>
    </source>
</evidence>
<dbReference type="InterPro" id="IPR029063">
    <property type="entry name" value="SAM-dependent_MTases_sf"/>
</dbReference>
<dbReference type="Gene3D" id="3.90.199.10">
    <property type="entry name" value="Topoisomerase II, domain 5"/>
    <property type="match status" value="1"/>
</dbReference>
<evidence type="ECO:0000313" key="12">
    <source>
        <dbReference type="Proteomes" id="UP000663836"/>
    </source>
</evidence>
<reference evidence="11" key="1">
    <citation type="submission" date="2021-02" db="EMBL/GenBank/DDBJ databases">
        <authorList>
            <person name="Nowell W R."/>
        </authorList>
    </citation>
    <scope>NUCLEOTIDE SEQUENCE</scope>
</reference>
<comment type="subcellular location">
    <subcellularLocation>
        <location evidence="1 9">Mitochondrion</location>
    </subcellularLocation>
</comment>
<dbReference type="SUPFAM" id="SSF53335">
    <property type="entry name" value="S-adenosyl-L-methionine-dependent methyltransferases"/>
    <property type="match status" value="1"/>
</dbReference>
<keyword evidence="3 9" id="KW-0489">Methyltransferase</keyword>
<dbReference type="PANTHER" id="PTHR12049">
    <property type="entry name" value="PROTEIN ARGININE METHYLTRANSFERASE NDUFAF7, MITOCHONDRIAL"/>
    <property type="match status" value="1"/>
</dbReference>
<dbReference type="GO" id="GO:0003918">
    <property type="term" value="F:DNA topoisomerase type II (double strand cut, ATP-hydrolyzing) activity"/>
    <property type="evidence" value="ECO:0007669"/>
    <property type="project" value="UniProtKB-EC"/>
</dbReference>
<comment type="catalytic activity">
    <reaction evidence="7 9">
        <text>L-arginyl-[protein] + 2 S-adenosyl-L-methionine = N(omega),N(omega)'-dimethyl-L-arginyl-[protein] + 2 S-adenosyl-L-homocysteine + 2 H(+)</text>
        <dbReference type="Rhea" id="RHEA:48108"/>
        <dbReference type="Rhea" id="RHEA-COMP:10532"/>
        <dbReference type="Rhea" id="RHEA-COMP:11992"/>
        <dbReference type="ChEBI" id="CHEBI:15378"/>
        <dbReference type="ChEBI" id="CHEBI:29965"/>
        <dbReference type="ChEBI" id="CHEBI:57856"/>
        <dbReference type="ChEBI" id="CHEBI:59789"/>
        <dbReference type="ChEBI" id="CHEBI:88221"/>
        <dbReference type="EC" id="2.1.1.320"/>
    </reaction>
</comment>
<dbReference type="InterPro" id="IPR013760">
    <property type="entry name" value="Topo_IIA-like_dom_sf"/>
</dbReference>
<keyword evidence="8" id="KW-0413">Isomerase</keyword>
<dbReference type="AlphaFoldDB" id="A0A819M1Y4"/>
<feature type="non-terminal residue" evidence="11">
    <location>
        <position position="188"/>
    </location>
</feature>
<keyword evidence="8" id="KW-0799">Topoisomerase</keyword>
<dbReference type="GO" id="GO:0003677">
    <property type="term" value="F:DNA binding"/>
    <property type="evidence" value="ECO:0007669"/>
    <property type="project" value="UniProtKB-UniRule"/>
</dbReference>
<dbReference type="GO" id="GO:0006265">
    <property type="term" value="P:DNA topological change"/>
    <property type="evidence" value="ECO:0007669"/>
    <property type="project" value="UniProtKB-UniRule"/>
</dbReference>
<dbReference type="EC" id="2.1.1.320" evidence="9"/>
<feature type="domain" description="Topo IIA-type catalytic" evidence="10">
    <location>
        <begin position="1"/>
        <end position="188"/>
    </location>
</feature>
<evidence type="ECO:0000256" key="6">
    <source>
        <dbReference type="ARBA" id="ARBA00023128"/>
    </source>
</evidence>